<dbReference type="Proteomes" id="UP000058925">
    <property type="component" value="Chromosome"/>
</dbReference>
<feature type="transmembrane region" description="Helical" evidence="1">
    <location>
        <begin position="524"/>
        <end position="544"/>
    </location>
</feature>
<dbReference type="EMBL" id="CP012850">
    <property type="protein sequence ID" value="ALI36777.1"/>
    <property type="molecule type" value="Genomic_DNA"/>
</dbReference>
<evidence type="ECO:0000313" key="3">
    <source>
        <dbReference type="Proteomes" id="UP000058925"/>
    </source>
</evidence>
<dbReference type="KEGG" id="taa:NMY3_02586"/>
<accession>A0A654M0V4</accession>
<feature type="transmembrane region" description="Helical" evidence="1">
    <location>
        <begin position="171"/>
        <end position="189"/>
    </location>
</feature>
<feature type="transmembrane region" description="Helical" evidence="1">
    <location>
        <begin position="314"/>
        <end position="334"/>
    </location>
</feature>
<feature type="transmembrane region" description="Helical" evidence="1">
    <location>
        <begin position="626"/>
        <end position="645"/>
    </location>
</feature>
<feature type="transmembrane region" description="Helical" evidence="1">
    <location>
        <begin position="14"/>
        <end position="32"/>
    </location>
</feature>
<feature type="transmembrane region" description="Helical" evidence="1">
    <location>
        <begin position="112"/>
        <end position="131"/>
    </location>
</feature>
<organism evidence="2 3">
    <name type="scientific">Candidatus Nitrosocosmicus oleophilus</name>
    <dbReference type="NCBI Taxonomy" id="1353260"/>
    <lineage>
        <taxon>Archaea</taxon>
        <taxon>Nitrososphaerota</taxon>
        <taxon>Nitrososphaeria</taxon>
        <taxon>Nitrososphaerales</taxon>
        <taxon>Nitrososphaeraceae</taxon>
        <taxon>Candidatus Nitrosocosmicus</taxon>
    </lineage>
</organism>
<feature type="transmembrane region" description="Helical" evidence="1">
    <location>
        <begin position="471"/>
        <end position="491"/>
    </location>
</feature>
<feature type="transmembrane region" description="Helical" evidence="1">
    <location>
        <begin position="284"/>
        <end position="302"/>
    </location>
</feature>
<name>A0A654M0V4_9ARCH</name>
<keyword evidence="1" id="KW-1133">Transmembrane helix</keyword>
<evidence type="ECO:0000313" key="2">
    <source>
        <dbReference type="EMBL" id="ALI36777.1"/>
    </source>
</evidence>
<feature type="transmembrane region" description="Helical" evidence="1">
    <location>
        <begin position="1507"/>
        <end position="1525"/>
    </location>
</feature>
<feature type="transmembrane region" description="Helical" evidence="1">
    <location>
        <begin position="592"/>
        <end position="614"/>
    </location>
</feature>
<feature type="transmembrane region" description="Helical" evidence="1">
    <location>
        <begin position="415"/>
        <end position="433"/>
    </location>
</feature>
<feature type="transmembrane region" description="Helical" evidence="1">
    <location>
        <begin position="392"/>
        <end position="409"/>
    </location>
</feature>
<dbReference type="Gene3D" id="2.60.120.560">
    <property type="entry name" value="Exo-inulinase, domain 1"/>
    <property type="match status" value="1"/>
</dbReference>
<dbReference type="OrthoDB" id="386389at2157"/>
<feature type="transmembrane region" description="Helical" evidence="1">
    <location>
        <begin position="210"/>
        <end position="228"/>
    </location>
</feature>
<keyword evidence="1" id="KW-0472">Membrane</keyword>
<proteinExistence type="predicted"/>
<feature type="transmembrane region" description="Helical" evidence="1">
    <location>
        <begin position="88"/>
        <end position="106"/>
    </location>
</feature>
<sequence>MNIAIDEKFQKKDFVIVTLIAVLFSAFTLWLIESWIKYPFFVFEMSIIILVYFILRNSTSENIFLLHRFFRVSRKSLTNYKSNNIDRFLGLLLIIFPICILVLNSINYEQKYIQLIMAFSCVSFLPGYAIVRLSGISKSLSLLEIILFSVIISFVVSGFSLLGLLPIEEHARIIFLCSIFIILGIIFVIKQRKLTSIDLSISSLSNGKDIYAILISVTLFCFVFWLLYPQATMMRDVDITRHFHNFIILSKSPDLYSGFNYLLFHAFGASLHTLSGLGQKITDIQSIQIVINLVLPLSVYTLSKRYLTTIDNRIPSLSVIVYSFFSNFTFLYFLSLKVAGHPTNLDLFQLVGEKALGGSIFLQPFHYFTPMSISFIILIALFLLLRIGDQSRFRFIGMVSILTLSLNLIHVSEGLAFLIFIFVLSFATTSRLLNLERLLLGCIIGTVITDIFLITETVVMTGDFRFPQFSIISLIFFTMPLLLTFAFIYRVKISDILIQKLNRTTPKLRKRLVSIKDITLKYRFYSLLMWSLILIYIVSIVIWLSTDSIDISSVNETGYIPWFIYPIAFGVVGIMAILSLNHYSNSSKEKRSGFTIILLMILTMFLIGKVISVLNSNLIITGYYEQRLIMIAFLFASLVAPIPLIKLSDYLSFRDKGLPYVALLAFTISLLVLLGFSSLMLQVEFWNIYIHSMKISEKELEAIDYLRELLSKDKYSFVIAPTSQSRELMVFTAPAYNFPIPQIITSALYPNIPLLSFSVNGFDHGYLYLHQRDAFLLKQSPDDWLSSHLLAKLPIIYTNGVVTIFNVTKGSSPVLNSNLTLVNPTIFSDDQWLYLNEIFNKKGNLSYTEKLDQDPQMFKGKNILLSYDPDFSSHSIDNFTLDNYSNKWNVISGYWSYSGESLHGGTNTNAVENIIIRKPVTENLTELSTSFHVNSLNKNISNYVSLIYSFVDNRNYRYTGINFLEDDIYVNSYKVENGQRSGEFIWPGVKTNLKWNPGSLYELKLIIQNGSHYLVINGTKYHLFNDKSLGKNGYVGLEYNGVKDLDFKDYGRKDSSMFKESKIKRYLEYLNNGGNLYIFNTYDYGTLVKLLNNTVEFNSIENDLESKDLISIFGGNGRPMNLQYNDSIENDLESKDLISIFGGNGRPMNLQYNDSIENDLESKDLISIFGGNGRPMNLQYNDSIENDLESKDLISIFGGNGRPMNLQYNDSIENDLESKDLISIFGGNVIKSIITINNTKVVVPVFEKHIGKGKITYFDIYPTLTKYLTNSISSQDFSEVIREISSVLPLENSTKPSIDLNGLNVFQEIKGRGNIVINSTSVILLNDSYPEVILEQNHNSYKLNNITDLSITDYDTVSVLGNDEFRLGNGRGLYNNIQFEGSNDSSVSIIPENSTITGVSNGKYFEFPNISKIDLNDQQIGMYVNHPVVQINGDIFIKDFYFGKFINAKQDRMLNGTVSFTSELSDLYTLVSNFKAHGEMQKIPSSKLYTDADFLKTTFNFLSSDSISVYVLIALTSIILSIYLVKRLTQRRLR</sequence>
<reference evidence="3" key="1">
    <citation type="submission" date="2015-10" db="EMBL/GenBank/DDBJ databases">
        <title>Niche specialization of a soil ammonia-oxidizing archaeon, Candidatus Nitrosocosmicus oleophilus.</title>
        <authorList>
            <person name="Jung M.-Y."/>
            <person name="Rhee S.-K."/>
        </authorList>
    </citation>
    <scope>NUCLEOTIDE SEQUENCE [LARGE SCALE GENOMIC DNA]</scope>
    <source>
        <strain evidence="3">MY3</strain>
    </source>
</reference>
<feature type="transmembrane region" description="Helical" evidence="1">
    <location>
        <begin position="365"/>
        <end position="385"/>
    </location>
</feature>
<feature type="transmembrane region" description="Helical" evidence="1">
    <location>
        <begin position="657"/>
        <end position="681"/>
    </location>
</feature>
<keyword evidence="3" id="KW-1185">Reference proteome</keyword>
<dbReference type="GeneID" id="60422523"/>
<gene>
    <name evidence="2" type="ORF">NMY3_02586</name>
</gene>
<evidence type="ECO:0000256" key="1">
    <source>
        <dbReference type="SAM" id="Phobius"/>
    </source>
</evidence>
<keyword evidence="1" id="KW-0812">Transmembrane</keyword>
<dbReference type="RefSeq" id="WP_196815989.1">
    <property type="nucleotide sequence ID" value="NZ_CP012850.1"/>
</dbReference>
<feature type="transmembrane region" description="Helical" evidence="1">
    <location>
        <begin position="559"/>
        <end position="580"/>
    </location>
</feature>
<feature type="transmembrane region" description="Helical" evidence="1">
    <location>
        <begin position="143"/>
        <end position="165"/>
    </location>
</feature>
<feature type="transmembrane region" description="Helical" evidence="1">
    <location>
        <begin position="438"/>
        <end position="459"/>
    </location>
</feature>
<protein>
    <submittedName>
        <fullName evidence="2">Uncharacterized protein</fullName>
    </submittedName>
</protein>